<organism evidence="2 3">
    <name type="scientific">Candidatus Woesebacteria bacterium GW2011_GWB1_41_10</name>
    <dbReference type="NCBI Taxonomy" id="1618577"/>
    <lineage>
        <taxon>Bacteria</taxon>
        <taxon>Candidatus Woeseibacteriota</taxon>
    </lineage>
</organism>
<feature type="transmembrane region" description="Helical" evidence="1">
    <location>
        <begin position="37"/>
        <end position="61"/>
    </location>
</feature>
<accession>A0A0G0WR63</accession>
<evidence type="ECO:0000313" key="2">
    <source>
        <dbReference type="EMBL" id="KKR86970.1"/>
    </source>
</evidence>
<dbReference type="EMBL" id="LCAE01000009">
    <property type="protein sequence ID" value="KKR86970.1"/>
    <property type="molecule type" value="Genomic_DNA"/>
</dbReference>
<keyword evidence="1" id="KW-0472">Membrane</keyword>
<reference evidence="2 3" key="1">
    <citation type="journal article" date="2015" name="Nature">
        <title>rRNA introns, odd ribosomes, and small enigmatic genomes across a large radiation of phyla.</title>
        <authorList>
            <person name="Brown C.T."/>
            <person name="Hug L.A."/>
            <person name="Thomas B.C."/>
            <person name="Sharon I."/>
            <person name="Castelle C.J."/>
            <person name="Singh A."/>
            <person name="Wilkins M.J."/>
            <person name="Williams K.H."/>
            <person name="Banfield J.F."/>
        </authorList>
    </citation>
    <scope>NUCLEOTIDE SEQUENCE [LARGE SCALE GENOMIC DNA]</scope>
</reference>
<name>A0A0G0WR63_9BACT</name>
<proteinExistence type="predicted"/>
<keyword evidence="1" id="KW-0812">Transmembrane</keyword>
<dbReference type="AlphaFoldDB" id="A0A0G0WR63"/>
<keyword evidence="1" id="KW-1133">Transmembrane helix</keyword>
<gene>
    <name evidence="2" type="ORF">UU32_C0009G0006</name>
</gene>
<evidence type="ECO:0000256" key="1">
    <source>
        <dbReference type="SAM" id="Phobius"/>
    </source>
</evidence>
<sequence>MISNSKIVLPGVSGYQSESVPGIYTFTPEKRIASANLLMAFLVVILRLNIFSFSVIACILAL</sequence>
<dbReference type="Proteomes" id="UP000033858">
    <property type="component" value="Unassembled WGS sequence"/>
</dbReference>
<protein>
    <submittedName>
        <fullName evidence="2">Uncharacterized protein</fullName>
    </submittedName>
</protein>
<comment type="caution">
    <text evidence="2">The sequence shown here is derived from an EMBL/GenBank/DDBJ whole genome shotgun (WGS) entry which is preliminary data.</text>
</comment>
<evidence type="ECO:0000313" key="3">
    <source>
        <dbReference type="Proteomes" id="UP000033858"/>
    </source>
</evidence>